<name>A0ACB7ZDY9_9ERIC</name>
<organism evidence="1 2">
    <name type="scientific">Vaccinium darrowii</name>
    <dbReference type="NCBI Taxonomy" id="229202"/>
    <lineage>
        <taxon>Eukaryota</taxon>
        <taxon>Viridiplantae</taxon>
        <taxon>Streptophyta</taxon>
        <taxon>Embryophyta</taxon>
        <taxon>Tracheophyta</taxon>
        <taxon>Spermatophyta</taxon>
        <taxon>Magnoliopsida</taxon>
        <taxon>eudicotyledons</taxon>
        <taxon>Gunneridae</taxon>
        <taxon>Pentapetalae</taxon>
        <taxon>asterids</taxon>
        <taxon>Ericales</taxon>
        <taxon>Ericaceae</taxon>
        <taxon>Vaccinioideae</taxon>
        <taxon>Vaccinieae</taxon>
        <taxon>Vaccinium</taxon>
    </lineage>
</organism>
<dbReference type="EMBL" id="CM037162">
    <property type="protein sequence ID" value="KAH7863835.1"/>
    <property type="molecule type" value="Genomic_DNA"/>
</dbReference>
<keyword evidence="2" id="KW-1185">Reference proteome</keyword>
<comment type="caution">
    <text evidence="1">The sequence shown here is derived from an EMBL/GenBank/DDBJ whole genome shotgun (WGS) entry which is preliminary data.</text>
</comment>
<gene>
    <name evidence="1" type="ORF">Vadar_022475</name>
</gene>
<evidence type="ECO:0000313" key="2">
    <source>
        <dbReference type="Proteomes" id="UP000828048"/>
    </source>
</evidence>
<protein>
    <submittedName>
        <fullName evidence="1">Uncharacterized protein</fullName>
    </submittedName>
</protein>
<dbReference type="Proteomes" id="UP000828048">
    <property type="component" value="Chromosome 12"/>
</dbReference>
<evidence type="ECO:0000313" key="1">
    <source>
        <dbReference type="EMBL" id="KAH7863835.1"/>
    </source>
</evidence>
<accession>A0ACB7ZDY9</accession>
<proteinExistence type="predicted"/>
<reference evidence="1 2" key="1">
    <citation type="journal article" date="2021" name="Hortic Res">
        <title>High-quality reference genome and annotation aids understanding of berry development for evergreen blueberry (Vaccinium darrowii).</title>
        <authorList>
            <person name="Yu J."/>
            <person name="Hulse-Kemp A.M."/>
            <person name="Babiker E."/>
            <person name="Staton M."/>
        </authorList>
    </citation>
    <scope>NUCLEOTIDE SEQUENCE [LARGE SCALE GENOMIC DNA]</scope>
    <source>
        <strain evidence="2">cv. NJ 8807/NJ 8810</strain>
        <tissue evidence="1">Young leaf</tissue>
    </source>
</reference>
<sequence>MAGERERGEKWSGRTADDGGERGEYGSRLLGYNSLESLTCDFVSVFEASRGVVRLRCQGDDSVAYVDDTGRKVEFNDKEETSISPDLNDSGEEAGDGEVKDFG</sequence>